<evidence type="ECO:0000256" key="2">
    <source>
        <dbReference type="ARBA" id="ARBA00022803"/>
    </source>
</evidence>
<feature type="compositionally biased region" description="Basic and acidic residues" evidence="3">
    <location>
        <begin position="104"/>
        <end position="125"/>
    </location>
</feature>
<dbReference type="InterPro" id="IPR047150">
    <property type="entry name" value="SGT"/>
</dbReference>
<dbReference type="GO" id="GO:0006620">
    <property type="term" value="P:post-translational protein targeting to endoplasmic reticulum membrane"/>
    <property type="evidence" value="ECO:0007669"/>
    <property type="project" value="TreeGrafter"/>
</dbReference>
<name>A0A2P2LG07_RHIMU</name>
<evidence type="ECO:0000256" key="1">
    <source>
        <dbReference type="ARBA" id="ARBA00022737"/>
    </source>
</evidence>
<proteinExistence type="predicted"/>
<protein>
    <submittedName>
        <fullName evidence="4">Small glutamine-rich tetratricopeptide repeat-containing protein 2</fullName>
    </submittedName>
</protein>
<dbReference type="EMBL" id="GGEC01036433">
    <property type="protein sequence ID" value="MBX16917.1"/>
    <property type="molecule type" value="Transcribed_RNA"/>
</dbReference>
<dbReference type="PANTHER" id="PTHR45831:SF2">
    <property type="entry name" value="LD24721P"/>
    <property type="match status" value="1"/>
</dbReference>
<dbReference type="AlphaFoldDB" id="A0A2P2LG07"/>
<dbReference type="PANTHER" id="PTHR45831">
    <property type="entry name" value="LD24721P"/>
    <property type="match status" value="1"/>
</dbReference>
<accession>A0A2P2LG07</accession>
<organism evidence="4">
    <name type="scientific">Rhizophora mucronata</name>
    <name type="common">Asiatic mangrove</name>
    <dbReference type="NCBI Taxonomy" id="61149"/>
    <lineage>
        <taxon>Eukaryota</taxon>
        <taxon>Viridiplantae</taxon>
        <taxon>Streptophyta</taxon>
        <taxon>Embryophyta</taxon>
        <taxon>Tracheophyta</taxon>
        <taxon>Spermatophyta</taxon>
        <taxon>Magnoliopsida</taxon>
        <taxon>eudicotyledons</taxon>
        <taxon>Gunneridae</taxon>
        <taxon>Pentapetalae</taxon>
        <taxon>rosids</taxon>
        <taxon>fabids</taxon>
        <taxon>Malpighiales</taxon>
        <taxon>Rhizophoraceae</taxon>
        <taxon>Rhizophora</taxon>
    </lineage>
</organism>
<dbReference type="SUPFAM" id="SSF48452">
    <property type="entry name" value="TPR-like"/>
    <property type="match status" value="1"/>
</dbReference>
<reference evidence="4" key="1">
    <citation type="submission" date="2018-02" db="EMBL/GenBank/DDBJ databases">
        <title>Rhizophora mucronata_Transcriptome.</title>
        <authorList>
            <person name="Meera S.P."/>
            <person name="Sreeshan A."/>
            <person name="Augustine A."/>
        </authorList>
    </citation>
    <scope>NUCLEOTIDE SEQUENCE</scope>
    <source>
        <tissue evidence="4">Leaf</tissue>
    </source>
</reference>
<dbReference type="GO" id="GO:0060090">
    <property type="term" value="F:molecular adaptor activity"/>
    <property type="evidence" value="ECO:0007669"/>
    <property type="project" value="TreeGrafter"/>
</dbReference>
<evidence type="ECO:0000256" key="3">
    <source>
        <dbReference type="SAM" id="MobiDB-lite"/>
    </source>
</evidence>
<dbReference type="Gene3D" id="1.20.5.420">
    <property type="entry name" value="Immunoglobulin FC, subunit C"/>
    <property type="match status" value="1"/>
</dbReference>
<dbReference type="InterPro" id="IPR011990">
    <property type="entry name" value="TPR-like_helical_dom_sf"/>
</dbReference>
<sequence>MANLKTDSPVSHRIVRAFLDFLDSVEPAPGVDVEGLDVAKECLREAFKLDLDSADDTVQPGLLVNIFRLLEANENQRIKTDSTGGATSADAPMFSSTQNVADANHSEASKTQGEDWTREPNESGISKDELFGKFFAALEKNQFFNTMPDGKDDPVQLDKATRLFHGALNEMENTGCQLYNCQSLAEVLKSQGNRAMQFKLYSDAIQLYSIAISLCDDNAVYYCNR</sequence>
<dbReference type="Gene3D" id="1.25.40.10">
    <property type="entry name" value="Tetratricopeptide repeat domain"/>
    <property type="match status" value="1"/>
</dbReference>
<keyword evidence="1" id="KW-0677">Repeat</keyword>
<evidence type="ECO:0000313" key="4">
    <source>
        <dbReference type="EMBL" id="MBX16917.1"/>
    </source>
</evidence>
<dbReference type="GO" id="GO:0016020">
    <property type="term" value="C:membrane"/>
    <property type="evidence" value="ECO:0007669"/>
    <property type="project" value="TreeGrafter"/>
</dbReference>
<keyword evidence="2" id="KW-0802">TPR repeat</keyword>
<dbReference type="GO" id="GO:0072380">
    <property type="term" value="C:TRC complex"/>
    <property type="evidence" value="ECO:0007669"/>
    <property type="project" value="TreeGrafter"/>
</dbReference>
<feature type="region of interest" description="Disordered" evidence="3">
    <location>
        <begin position="99"/>
        <end position="125"/>
    </location>
</feature>